<comment type="caution">
    <text evidence="1">The sequence shown here is derived from an EMBL/GenBank/DDBJ whole genome shotgun (WGS) entry which is preliminary data.</text>
</comment>
<dbReference type="Proteomes" id="UP001628668">
    <property type="component" value="Unassembled WGS sequence"/>
</dbReference>
<dbReference type="EMBL" id="JBJOSA010000016">
    <property type="protein sequence ID" value="MFL8938360.1"/>
    <property type="molecule type" value="Genomic_DNA"/>
</dbReference>
<gene>
    <name evidence="1" type="ORF">ACKA06_16340</name>
</gene>
<keyword evidence="2" id="KW-1185">Reference proteome</keyword>
<evidence type="ECO:0000313" key="1">
    <source>
        <dbReference type="EMBL" id="MFL8938360.1"/>
    </source>
</evidence>
<organism evidence="1 2">
    <name type="scientific">Rossellomorea oryzaecorticis</name>
    <dbReference type="NCBI Taxonomy" id="1396505"/>
    <lineage>
        <taxon>Bacteria</taxon>
        <taxon>Bacillati</taxon>
        <taxon>Bacillota</taxon>
        <taxon>Bacilli</taxon>
        <taxon>Bacillales</taxon>
        <taxon>Bacillaceae</taxon>
        <taxon>Rossellomorea</taxon>
    </lineage>
</organism>
<evidence type="ECO:0000313" key="2">
    <source>
        <dbReference type="Proteomes" id="UP001628668"/>
    </source>
</evidence>
<accession>A0ABW8VSK5</accession>
<dbReference type="RefSeq" id="WP_411160166.1">
    <property type="nucleotide sequence ID" value="NZ_JBJOSA010000016.1"/>
</dbReference>
<protein>
    <submittedName>
        <fullName evidence="1">Uncharacterized protein</fullName>
    </submittedName>
</protein>
<proteinExistence type="predicted"/>
<sequence>MLPKYEDAKGLRDLNYKSSFLTQLNNSDSKFNCYNKYFSLAGDYFFGRSDIVVSVNKISRIQVHNTKYSFGSIVNDWHHFNYYKNLDDKLLDALDTARHSLNF</sequence>
<reference evidence="1 2" key="1">
    <citation type="submission" date="2024-12" db="EMBL/GenBank/DDBJ databases">
        <authorList>
            <person name="Li X."/>
            <person name="Zhang D."/>
        </authorList>
    </citation>
    <scope>NUCLEOTIDE SEQUENCE [LARGE SCALE GENOMIC DNA]</scope>
    <source>
        <strain evidence="1 2">JCM19602</strain>
    </source>
</reference>
<name>A0ABW8VSK5_9BACI</name>